<evidence type="ECO:0000313" key="5">
    <source>
        <dbReference type="EMBL" id="BBE17122.1"/>
    </source>
</evidence>
<evidence type="ECO:0000256" key="2">
    <source>
        <dbReference type="ARBA" id="ARBA00022801"/>
    </source>
</evidence>
<feature type="signal peptide" evidence="3">
    <location>
        <begin position="1"/>
        <end position="18"/>
    </location>
</feature>
<dbReference type="InterPro" id="IPR029058">
    <property type="entry name" value="AB_hydrolase_fold"/>
</dbReference>
<evidence type="ECO:0000259" key="4">
    <source>
        <dbReference type="Pfam" id="PF20434"/>
    </source>
</evidence>
<reference evidence="5" key="1">
    <citation type="journal article" date="2020" name="Int. J. Syst. Evol. Microbiol.">
        <title>Aquipluma nitroreducens gen. nov. sp. nov., a novel facultatively anaerobic bacterium isolated from a freshwater lake.</title>
        <authorList>
            <person name="Watanabe M."/>
            <person name="Kojima H."/>
            <person name="Fukui M."/>
        </authorList>
    </citation>
    <scope>NUCLEOTIDE SEQUENCE</scope>
    <source>
        <strain evidence="5">MeG22</strain>
    </source>
</reference>
<dbReference type="PANTHER" id="PTHR48081">
    <property type="entry name" value="AB HYDROLASE SUPERFAMILY PROTEIN C4A8.06C"/>
    <property type="match status" value="1"/>
</dbReference>
<dbReference type="GO" id="GO:0004806">
    <property type="term" value="F:triacylglycerol lipase activity"/>
    <property type="evidence" value="ECO:0007669"/>
    <property type="project" value="TreeGrafter"/>
</dbReference>
<dbReference type="Pfam" id="PF20434">
    <property type="entry name" value="BD-FAE"/>
    <property type="match status" value="1"/>
</dbReference>
<name>A0A5K7S6H8_9BACT</name>
<feature type="chain" id="PRO_5024400781" evidence="3">
    <location>
        <begin position="19"/>
        <end position="295"/>
    </location>
</feature>
<dbReference type="AlphaFoldDB" id="A0A5K7S6H8"/>
<dbReference type="Gene3D" id="3.40.50.1820">
    <property type="entry name" value="alpha/beta hydrolase"/>
    <property type="match status" value="1"/>
</dbReference>
<sequence length="295" mass="32351">MKNFFVIILILISGALSAVAPFSPEKPDSATSLSAVKESYKLSGHHLAALAEKVLYKKTPQEDMYLYILRPQAKSEKPLPAIVYFTGGGWVAGDVYGQIPNPAWFRDHGIIGIEADYRVKSRHGTTPIECIQDAKSAIRFVRAHAKDLGIDPNKIIAAGGSAGGHLAACTFLDGGDTPGENMKISSKPNAMVLHNPVLGEGFGKEFFYAHPEFSPILHIKKGWPPTILSNGTKDNTTPFQYAEKFTRLMKEAGNVCELIPVKDADHSCDWPVGNPNFLPTLQRMTDFLKEQKLMN</sequence>
<feature type="domain" description="BD-FAE-like" evidence="4">
    <location>
        <begin position="69"/>
        <end position="173"/>
    </location>
</feature>
<dbReference type="KEGG" id="anf:AQPE_1271"/>
<dbReference type="InterPro" id="IPR050300">
    <property type="entry name" value="GDXG_lipolytic_enzyme"/>
</dbReference>
<comment type="similarity">
    <text evidence="1">Belongs to the 'GDXG' lipolytic enzyme family.</text>
</comment>
<dbReference type="RefSeq" id="WP_318350142.1">
    <property type="nucleotide sequence ID" value="NZ_AP018694.1"/>
</dbReference>
<evidence type="ECO:0000256" key="3">
    <source>
        <dbReference type="SAM" id="SignalP"/>
    </source>
</evidence>
<keyword evidence="6" id="KW-1185">Reference proteome</keyword>
<proteinExistence type="inferred from homology"/>
<organism evidence="5 6">
    <name type="scientific">Aquipluma nitroreducens</name>
    <dbReference type="NCBI Taxonomy" id="2010828"/>
    <lineage>
        <taxon>Bacteria</taxon>
        <taxon>Pseudomonadati</taxon>
        <taxon>Bacteroidota</taxon>
        <taxon>Bacteroidia</taxon>
        <taxon>Marinilabiliales</taxon>
        <taxon>Prolixibacteraceae</taxon>
        <taxon>Aquipluma</taxon>
    </lineage>
</organism>
<dbReference type="InterPro" id="IPR049492">
    <property type="entry name" value="BD-FAE-like_dom"/>
</dbReference>
<dbReference type="EMBL" id="AP018694">
    <property type="protein sequence ID" value="BBE17122.1"/>
    <property type="molecule type" value="Genomic_DNA"/>
</dbReference>
<keyword evidence="3" id="KW-0732">Signal</keyword>
<dbReference type="Proteomes" id="UP001193389">
    <property type="component" value="Chromosome"/>
</dbReference>
<dbReference type="SUPFAM" id="SSF53474">
    <property type="entry name" value="alpha/beta-Hydrolases"/>
    <property type="match status" value="1"/>
</dbReference>
<evidence type="ECO:0000313" key="6">
    <source>
        <dbReference type="Proteomes" id="UP001193389"/>
    </source>
</evidence>
<dbReference type="PANTHER" id="PTHR48081:SF30">
    <property type="entry name" value="ACETYL-HYDROLASE LIPR-RELATED"/>
    <property type="match status" value="1"/>
</dbReference>
<evidence type="ECO:0000256" key="1">
    <source>
        <dbReference type="ARBA" id="ARBA00010515"/>
    </source>
</evidence>
<accession>A0A5K7S6H8</accession>
<protein>
    <submittedName>
        <fullName evidence="5">Lipase</fullName>
    </submittedName>
</protein>
<gene>
    <name evidence="5" type="ORF">AQPE_1271</name>
</gene>
<keyword evidence="2" id="KW-0378">Hydrolase</keyword>